<dbReference type="InterPro" id="IPR018044">
    <property type="entry name" value="Peptidase_S11"/>
</dbReference>
<dbReference type="GO" id="GO:0006508">
    <property type="term" value="P:proteolysis"/>
    <property type="evidence" value="ECO:0007669"/>
    <property type="project" value="UniProtKB-KW"/>
</dbReference>
<evidence type="ECO:0000259" key="16">
    <source>
        <dbReference type="SMART" id="SM00936"/>
    </source>
</evidence>
<dbReference type="Gene3D" id="2.60.410.10">
    <property type="entry name" value="D-Ala-D-Ala carboxypeptidase, C-terminal domain"/>
    <property type="match status" value="1"/>
</dbReference>
<dbReference type="UniPathway" id="UPA00219"/>
<dbReference type="GO" id="GO:0008360">
    <property type="term" value="P:regulation of cell shape"/>
    <property type="evidence" value="ECO:0007669"/>
    <property type="project" value="UniProtKB-KW"/>
</dbReference>
<dbReference type="EMBL" id="MFSR01000050">
    <property type="protein sequence ID" value="OGI39062.1"/>
    <property type="molecule type" value="Genomic_DNA"/>
</dbReference>
<comment type="caution">
    <text evidence="17">The sequence shown here is derived from an EMBL/GenBank/DDBJ whole genome shotgun (WGS) entry which is preliminary data.</text>
</comment>
<evidence type="ECO:0000256" key="3">
    <source>
        <dbReference type="ARBA" id="ARBA00007164"/>
    </source>
</evidence>
<dbReference type="GO" id="GO:0009252">
    <property type="term" value="P:peptidoglycan biosynthetic process"/>
    <property type="evidence" value="ECO:0007669"/>
    <property type="project" value="UniProtKB-UniPathway"/>
</dbReference>
<dbReference type="Proteomes" id="UP000179334">
    <property type="component" value="Unassembled WGS sequence"/>
</dbReference>
<feature type="binding site" evidence="14">
    <location>
        <position position="207"/>
    </location>
    <ligand>
        <name>substrate</name>
    </ligand>
</feature>
<evidence type="ECO:0000256" key="1">
    <source>
        <dbReference type="ARBA" id="ARBA00003217"/>
    </source>
</evidence>
<evidence type="ECO:0000256" key="4">
    <source>
        <dbReference type="ARBA" id="ARBA00012448"/>
    </source>
</evidence>
<dbReference type="GO" id="GO:0071555">
    <property type="term" value="P:cell wall organization"/>
    <property type="evidence" value="ECO:0007669"/>
    <property type="project" value="UniProtKB-KW"/>
</dbReference>
<dbReference type="Gene3D" id="3.40.710.10">
    <property type="entry name" value="DD-peptidase/beta-lactamase superfamily"/>
    <property type="match status" value="1"/>
</dbReference>
<keyword evidence="10" id="KW-0573">Peptidoglycan synthesis</keyword>
<evidence type="ECO:0000256" key="7">
    <source>
        <dbReference type="ARBA" id="ARBA00022729"/>
    </source>
</evidence>
<gene>
    <name evidence="17" type="ORF">A2V91_05220</name>
</gene>
<comment type="similarity">
    <text evidence="3 15">Belongs to the peptidase S11 family.</text>
</comment>
<dbReference type="Pfam" id="PF00768">
    <property type="entry name" value="Peptidase_S11"/>
    <property type="match status" value="1"/>
</dbReference>
<keyword evidence="8" id="KW-0378">Hydrolase</keyword>
<dbReference type="InterPro" id="IPR001967">
    <property type="entry name" value="Peptidase_S11_N"/>
</dbReference>
<dbReference type="PANTHER" id="PTHR21581">
    <property type="entry name" value="D-ALANYL-D-ALANINE CARBOXYPEPTIDASE"/>
    <property type="match status" value="1"/>
</dbReference>
<dbReference type="InterPro" id="IPR012338">
    <property type="entry name" value="Beta-lactam/transpept-like"/>
</dbReference>
<dbReference type="PANTHER" id="PTHR21581:SF6">
    <property type="entry name" value="TRAFFICKING PROTEIN PARTICLE COMPLEX SUBUNIT 12"/>
    <property type="match status" value="1"/>
</dbReference>
<comment type="function">
    <text evidence="1">Removes C-terminal D-alanyl residues from sugar-peptide cell wall precursors.</text>
</comment>
<reference evidence="17 18" key="1">
    <citation type="journal article" date="2016" name="Nat. Commun.">
        <title>Thousands of microbial genomes shed light on interconnected biogeochemical processes in an aquifer system.</title>
        <authorList>
            <person name="Anantharaman K."/>
            <person name="Brown C.T."/>
            <person name="Hug L.A."/>
            <person name="Sharon I."/>
            <person name="Castelle C.J."/>
            <person name="Probst A.J."/>
            <person name="Thomas B.C."/>
            <person name="Singh A."/>
            <person name="Wilkins M.J."/>
            <person name="Karaoz U."/>
            <person name="Brodie E.L."/>
            <person name="Williams K.H."/>
            <person name="Hubbard S.S."/>
            <person name="Banfield J.F."/>
        </authorList>
    </citation>
    <scope>NUCLEOTIDE SEQUENCE [LARGE SCALE GENOMIC DNA]</scope>
</reference>
<organism evidence="17 18">
    <name type="scientific">Candidatus Muproteobacteria bacterium RBG_16_64_10</name>
    <dbReference type="NCBI Taxonomy" id="1817757"/>
    <lineage>
        <taxon>Bacteria</taxon>
        <taxon>Pseudomonadati</taxon>
        <taxon>Pseudomonadota</taxon>
        <taxon>Candidatus Muproteobacteria</taxon>
    </lineage>
</organism>
<evidence type="ECO:0000256" key="11">
    <source>
        <dbReference type="ARBA" id="ARBA00023316"/>
    </source>
</evidence>
<feature type="active site" description="Acyl-ester intermediate" evidence="13">
    <location>
        <position position="44"/>
    </location>
</feature>
<proteinExistence type="inferred from homology"/>
<feature type="active site" description="Proton acceptor" evidence="13">
    <location>
        <position position="47"/>
    </location>
</feature>
<evidence type="ECO:0000313" key="18">
    <source>
        <dbReference type="Proteomes" id="UP000179334"/>
    </source>
</evidence>
<keyword evidence="5" id="KW-0121">Carboxypeptidase</keyword>
<keyword evidence="11" id="KW-0961">Cell wall biogenesis/degradation</keyword>
<name>A0A1F6T1L3_9PROT</name>
<dbReference type="Pfam" id="PF07943">
    <property type="entry name" value="PBP5_C"/>
    <property type="match status" value="1"/>
</dbReference>
<evidence type="ECO:0000256" key="13">
    <source>
        <dbReference type="PIRSR" id="PIRSR618044-1"/>
    </source>
</evidence>
<sequence length="364" mass="40936">MTRPAALGPVPSPRPTARAWLLVDHDSGRVLTEHGADQSMAPASLTKLMTSYLVFEALQQGKLRLDDRITISRHAASHRGASLFLRPGEVLSVDDLIRGMIVSSANDATVALAERIAGSDSAFVERMNARARELGLEQTRYANVSGLDQDEHHSTARELTRLAGYLIRDFPREYQTYFRLREFTHNRIRHYNRNALLWRDDTIDGVKTGRTRAAGHNLIVSARRGSMRLLATVLGAPNEAARVDGAQRLLEHGFRHFETRLLYAADTPAARLRVWMGNHSELPIGVGRPLYLTLPRGQHEKLHARLTTYRPTQTAPILRGERLGTLALEVDGKPYAEYPLVALHEVTPGNVFQKFIDRIRLWLR</sequence>
<dbReference type="SUPFAM" id="SSF56601">
    <property type="entry name" value="beta-lactamase/transpeptidase-like"/>
    <property type="match status" value="1"/>
</dbReference>
<keyword evidence="6" id="KW-0645">Protease</keyword>
<dbReference type="GO" id="GO:0009002">
    <property type="term" value="F:serine-type D-Ala-D-Ala carboxypeptidase activity"/>
    <property type="evidence" value="ECO:0007669"/>
    <property type="project" value="UniProtKB-EC"/>
</dbReference>
<evidence type="ECO:0000256" key="14">
    <source>
        <dbReference type="PIRSR" id="PIRSR618044-2"/>
    </source>
</evidence>
<evidence type="ECO:0000256" key="10">
    <source>
        <dbReference type="ARBA" id="ARBA00022984"/>
    </source>
</evidence>
<keyword evidence="9" id="KW-0133">Cell shape</keyword>
<evidence type="ECO:0000256" key="12">
    <source>
        <dbReference type="ARBA" id="ARBA00034000"/>
    </source>
</evidence>
<evidence type="ECO:0000256" key="2">
    <source>
        <dbReference type="ARBA" id="ARBA00004752"/>
    </source>
</evidence>
<evidence type="ECO:0000256" key="15">
    <source>
        <dbReference type="RuleBase" id="RU004016"/>
    </source>
</evidence>
<protein>
    <recommendedName>
        <fullName evidence="4">serine-type D-Ala-D-Ala carboxypeptidase</fullName>
        <ecNumber evidence="4">3.4.16.4</ecNumber>
    </recommendedName>
</protein>
<feature type="domain" description="Peptidase S11 D-Ala-D-Ala carboxypeptidase A C-terminal" evidence="16">
    <location>
        <begin position="257"/>
        <end position="348"/>
    </location>
</feature>
<dbReference type="InterPro" id="IPR015956">
    <property type="entry name" value="Peniciliin-bd_prot_C_sf"/>
</dbReference>
<keyword evidence="7" id="KW-0732">Signal</keyword>
<dbReference type="PRINTS" id="PR00725">
    <property type="entry name" value="DADACBPTASE1"/>
</dbReference>
<dbReference type="InterPro" id="IPR037167">
    <property type="entry name" value="Peptidase_S11_C_sf"/>
</dbReference>
<evidence type="ECO:0000256" key="6">
    <source>
        <dbReference type="ARBA" id="ARBA00022670"/>
    </source>
</evidence>
<evidence type="ECO:0000256" key="5">
    <source>
        <dbReference type="ARBA" id="ARBA00022645"/>
    </source>
</evidence>
<evidence type="ECO:0000313" key="17">
    <source>
        <dbReference type="EMBL" id="OGI39062.1"/>
    </source>
</evidence>
<comment type="catalytic activity">
    <reaction evidence="12">
        <text>Preferential cleavage: (Ac)2-L-Lys-D-Ala-|-D-Ala. Also transpeptidation of peptidyl-alanyl moieties that are N-acyl substituents of D-alanine.</text>
        <dbReference type="EC" id="3.4.16.4"/>
    </reaction>
</comment>
<comment type="pathway">
    <text evidence="2">Cell wall biogenesis; peptidoglycan biosynthesis.</text>
</comment>
<dbReference type="AlphaFoldDB" id="A0A1F6T1L3"/>
<evidence type="ECO:0000256" key="9">
    <source>
        <dbReference type="ARBA" id="ARBA00022960"/>
    </source>
</evidence>
<accession>A0A1F6T1L3</accession>
<dbReference type="SUPFAM" id="SSF69189">
    <property type="entry name" value="Penicillin-binding protein associated domain"/>
    <property type="match status" value="1"/>
</dbReference>
<evidence type="ECO:0000256" key="8">
    <source>
        <dbReference type="ARBA" id="ARBA00022801"/>
    </source>
</evidence>
<dbReference type="SMART" id="SM00936">
    <property type="entry name" value="PBP5_C"/>
    <property type="match status" value="1"/>
</dbReference>
<dbReference type="InterPro" id="IPR012907">
    <property type="entry name" value="Peptidase_S11_C"/>
</dbReference>
<dbReference type="EC" id="3.4.16.4" evidence="4"/>
<feature type="active site" evidence="13">
    <location>
        <position position="104"/>
    </location>
</feature>